<dbReference type="InterPro" id="IPR025644">
    <property type="entry name" value="DUF4344"/>
</dbReference>
<dbReference type="AlphaFoldDB" id="A0A1B7XG59"/>
<accession>A0A1B7XG59</accession>
<feature type="signal peptide" evidence="1">
    <location>
        <begin position="1"/>
        <end position="24"/>
    </location>
</feature>
<dbReference type="Proteomes" id="UP000091979">
    <property type="component" value="Unassembled WGS sequence"/>
</dbReference>
<keyword evidence="3" id="KW-1185">Reference proteome</keyword>
<dbReference type="RefSeq" id="WP_066853361.1">
    <property type="nucleotide sequence ID" value="NZ_JXMS01000007.1"/>
</dbReference>
<dbReference type="PATRIC" id="fig|1560234.3.peg.3045"/>
<evidence type="ECO:0000256" key="1">
    <source>
        <dbReference type="SAM" id="SignalP"/>
    </source>
</evidence>
<feature type="chain" id="PRO_5008600616" description="Solute-binding protein family 3/N-terminal domain-containing protein" evidence="1">
    <location>
        <begin position="25"/>
        <end position="265"/>
    </location>
</feature>
<protein>
    <recommendedName>
        <fullName evidence="4">Solute-binding protein family 3/N-terminal domain-containing protein</fullName>
    </recommendedName>
</protein>
<dbReference type="Pfam" id="PF14247">
    <property type="entry name" value="DUF4344"/>
    <property type="match status" value="1"/>
</dbReference>
<gene>
    <name evidence="2" type="ORF">SP90_05370</name>
</gene>
<evidence type="ECO:0008006" key="4">
    <source>
        <dbReference type="Google" id="ProtNLM"/>
    </source>
</evidence>
<sequence length="265" mass="30116">MKQYWICSLLVVLALLAPVSHVFAETNVLSYEFEDPDTDLQQKAKDAIIASGVVEQITSYVNTNLQLPEPVRILFTDSNVSFPHYDSKTKTVDIPYEFWVECNKRFDKEYPGHLVGNVLDELCGSVLAYTILRELGVALVDVFNYKTNNDLQTAVTDFAVLTLLDSFQEGRDMALVAGDYYLLEDKELQLAADEVLLGNIVVNSNRALDTYCMAYGVLPDEDLEKEMLEHYFTKERLDECVREAEIKVEIWAGLLRQFGRPEAAY</sequence>
<evidence type="ECO:0000313" key="2">
    <source>
        <dbReference type="EMBL" id="OBQ54488.1"/>
    </source>
</evidence>
<keyword evidence="1" id="KW-0732">Signal</keyword>
<name>A0A1B7XG59_9BACT</name>
<proteinExistence type="predicted"/>
<evidence type="ECO:0000313" key="3">
    <source>
        <dbReference type="Proteomes" id="UP000091979"/>
    </source>
</evidence>
<comment type="caution">
    <text evidence="2">The sequence shown here is derived from an EMBL/GenBank/DDBJ whole genome shotgun (WGS) entry which is preliminary data.</text>
</comment>
<dbReference type="EMBL" id="JXMS01000007">
    <property type="protein sequence ID" value="OBQ54488.1"/>
    <property type="molecule type" value="Genomic_DNA"/>
</dbReference>
<dbReference type="OrthoDB" id="935695at2"/>
<reference evidence="2 3" key="1">
    <citation type="submission" date="2015-01" db="EMBL/GenBank/DDBJ databases">
        <title>Desulfovibrio sp. JC271 draft genome sequence.</title>
        <authorList>
            <person name="Shivani Y."/>
            <person name="Subhash Y."/>
            <person name="Sasikala C."/>
            <person name="Ramana C.V."/>
        </authorList>
    </citation>
    <scope>NUCLEOTIDE SEQUENCE [LARGE SCALE GENOMIC DNA]</scope>
    <source>
        <strain evidence="2 3">JC271</strain>
    </source>
</reference>
<organism evidence="2 3">
    <name type="scientific">Halodesulfovibrio spirochaetisodalis</name>
    <dbReference type="NCBI Taxonomy" id="1560234"/>
    <lineage>
        <taxon>Bacteria</taxon>
        <taxon>Pseudomonadati</taxon>
        <taxon>Thermodesulfobacteriota</taxon>
        <taxon>Desulfovibrionia</taxon>
        <taxon>Desulfovibrionales</taxon>
        <taxon>Desulfovibrionaceae</taxon>
        <taxon>Halodesulfovibrio</taxon>
    </lineage>
</organism>